<gene>
    <name evidence="1" type="ORF">QYF61_013983</name>
</gene>
<evidence type="ECO:0000313" key="2">
    <source>
        <dbReference type="Proteomes" id="UP001333110"/>
    </source>
</evidence>
<organism evidence="1 2">
    <name type="scientific">Mycteria americana</name>
    <name type="common">Wood stork</name>
    <dbReference type="NCBI Taxonomy" id="33587"/>
    <lineage>
        <taxon>Eukaryota</taxon>
        <taxon>Metazoa</taxon>
        <taxon>Chordata</taxon>
        <taxon>Craniata</taxon>
        <taxon>Vertebrata</taxon>
        <taxon>Euteleostomi</taxon>
        <taxon>Archelosauria</taxon>
        <taxon>Archosauria</taxon>
        <taxon>Dinosauria</taxon>
        <taxon>Saurischia</taxon>
        <taxon>Theropoda</taxon>
        <taxon>Coelurosauria</taxon>
        <taxon>Aves</taxon>
        <taxon>Neognathae</taxon>
        <taxon>Neoaves</taxon>
        <taxon>Aequornithes</taxon>
        <taxon>Ciconiiformes</taxon>
        <taxon>Ciconiidae</taxon>
        <taxon>Mycteria</taxon>
    </lineage>
</organism>
<sequence>MGMGMGMGMGESEADLETSIPTAQGKTQNQRAAVNLFNRQTAISRELDSNANSFGVGGLDQKEMSPSILTEGNVAQTNALECTHPITSGMLHPAPHHPVQDRHIQAFMNSAETTRCLAEPKRRLLERQSCWALYRGAWQKDKRHGHNLKEGEMLTWNRKNIDHKDRQTLDQVPQAGYGMSIL</sequence>
<proteinExistence type="predicted"/>
<dbReference type="AlphaFoldDB" id="A0AAN7MHJ5"/>
<dbReference type="EMBL" id="JAUNZN010000039">
    <property type="protein sequence ID" value="KAK4806490.1"/>
    <property type="molecule type" value="Genomic_DNA"/>
</dbReference>
<dbReference type="Proteomes" id="UP001333110">
    <property type="component" value="Unassembled WGS sequence"/>
</dbReference>
<accession>A0AAN7MHJ5</accession>
<name>A0AAN7MHJ5_MYCAM</name>
<reference evidence="1 2" key="1">
    <citation type="journal article" date="2023" name="J. Hered.">
        <title>Chromosome-level genome of the wood stork (Mycteria americana) provides insight into avian chromosome evolution.</title>
        <authorList>
            <person name="Flamio R. Jr."/>
            <person name="Ramstad K.M."/>
        </authorList>
    </citation>
    <scope>NUCLEOTIDE SEQUENCE [LARGE SCALE GENOMIC DNA]</scope>
    <source>
        <strain evidence="1">JAX WOST 10</strain>
    </source>
</reference>
<comment type="caution">
    <text evidence="1">The sequence shown here is derived from an EMBL/GenBank/DDBJ whole genome shotgun (WGS) entry which is preliminary data.</text>
</comment>
<evidence type="ECO:0000313" key="1">
    <source>
        <dbReference type="EMBL" id="KAK4806490.1"/>
    </source>
</evidence>
<protein>
    <submittedName>
        <fullName evidence="1">Uncharacterized protein</fullName>
    </submittedName>
</protein>
<keyword evidence="2" id="KW-1185">Reference proteome</keyword>